<dbReference type="EMBL" id="VOWB01000068">
    <property type="protein sequence ID" value="TXE79626.1"/>
    <property type="molecule type" value="Genomic_DNA"/>
</dbReference>
<protein>
    <submittedName>
        <fullName evidence="2">Type II toxin-antitoxin system VapC family toxin</fullName>
    </submittedName>
</protein>
<sequence>MSKIYYLEDIVSLQNKKVFFDTNILIYLFYSSEEQQQECAKLYNKLLELKIPCYTNFLNISEFYSRCMKIEFAIAKDKDEKLLYKKFRNSPDGLKIEKEISCIAKALLDKFFLATIDFDKKFIAKALDNKTIDLCDKALVEICKQKNMILFTNDKDFKNTNLNILALHDF</sequence>
<dbReference type="Proteomes" id="UP000321310">
    <property type="component" value="Unassembled WGS sequence"/>
</dbReference>
<accession>A0A5C7DUT8</accession>
<dbReference type="RefSeq" id="WP_147575842.1">
    <property type="nucleotide sequence ID" value="NZ_VOWB01000068.1"/>
</dbReference>
<dbReference type="AlphaFoldDB" id="A0A5C7DUT8"/>
<dbReference type="InterPro" id="IPR002716">
    <property type="entry name" value="PIN_dom"/>
</dbReference>
<dbReference type="InterPro" id="IPR029060">
    <property type="entry name" value="PIN-like_dom_sf"/>
</dbReference>
<dbReference type="SUPFAM" id="SSF88723">
    <property type="entry name" value="PIN domain-like"/>
    <property type="match status" value="1"/>
</dbReference>
<dbReference type="Gene3D" id="3.40.50.1010">
    <property type="entry name" value="5'-nuclease"/>
    <property type="match status" value="1"/>
</dbReference>
<name>A0A5C7DUT8_9BACT</name>
<comment type="caution">
    <text evidence="2">The sequence shown here is derived from an EMBL/GenBank/DDBJ whole genome shotgun (WGS) entry which is preliminary data.</text>
</comment>
<evidence type="ECO:0000313" key="3">
    <source>
        <dbReference type="Proteomes" id="UP000321310"/>
    </source>
</evidence>
<gene>
    <name evidence="2" type="ORF">FPD46_06620</name>
</gene>
<reference evidence="2 3" key="1">
    <citation type="submission" date="2019-07" db="EMBL/GenBank/DDBJ databases">
        <title>Rapid identification of Enteric Bacteria from Whole Genome Sequences (WGS) using Average Nucleotide Identity (ANI).</title>
        <authorList>
            <person name="Lane C."/>
        </authorList>
    </citation>
    <scope>NUCLEOTIDE SEQUENCE [LARGE SCALE GENOMIC DNA]</scope>
    <source>
        <strain evidence="2 3">2016D-0250</strain>
    </source>
</reference>
<proteinExistence type="predicted"/>
<evidence type="ECO:0000259" key="1">
    <source>
        <dbReference type="Pfam" id="PF01850"/>
    </source>
</evidence>
<evidence type="ECO:0000313" key="2">
    <source>
        <dbReference type="EMBL" id="TXE79626.1"/>
    </source>
</evidence>
<dbReference type="Pfam" id="PF01850">
    <property type="entry name" value="PIN"/>
    <property type="match status" value="1"/>
</dbReference>
<organism evidence="2 3">
    <name type="scientific">Campylobacter peloridis</name>
    <dbReference type="NCBI Taxonomy" id="488546"/>
    <lineage>
        <taxon>Bacteria</taxon>
        <taxon>Pseudomonadati</taxon>
        <taxon>Campylobacterota</taxon>
        <taxon>Epsilonproteobacteria</taxon>
        <taxon>Campylobacterales</taxon>
        <taxon>Campylobacteraceae</taxon>
        <taxon>Campylobacter</taxon>
    </lineage>
</organism>
<feature type="domain" description="PIN" evidence="1">
    <location>
        <begin position="18"/>
        <end position="160"/>
    </location>
</feature>